<dbReference type="PROSITE" id="PS50926">
    <property type="entry name" value="TRAM"/>
    <property type="match status" value="1"/>
</dbReference>
<dbReference type="GO" id="GO:0070041">
    <property type="term" value="F:rRNA (uridine-C5-)-methyltransferase activity"/>
    <property type="evidence" value="ECO:0007669"/>
    <property type="project" value="TreeGrafter"/>
</dbReference>
<dbReference type="RefSeq" id="WP_211802724.1">
    <property type="nucleotide sequence ID" value="NZ_JAGSCS010000027.1"/>
</dbReference>
<dbReference type="EMBL" id="JAGSCS010000027">
    <property type="protein sequence ID" value="MBR0577325.1"/>
    <property type="molecule type" value="Genomic_DNA"/>
</dbReference>
<dbReference type="PANTHER" id="PTHR11061">
    <property type="entry name" value="RNA M5U METHYLTRANSFERASE"/>
    <property type="match status" value="1"/>
</dbReference>
<keyword evidence="3 4" id="KW-0949">S-adenosyl-L-methionine</keyword>
<dbReference type="InterPro" id="IPR012340">
    <property type="entry name" value="NA-bd_OB-fold"/>
</dbReference>
<dbReference type="InterPro" id="IPR030391">
    <property type="entry name" value="MeTrfase_TrmA_CS"/>
</dbReference>
<dbReference type="InterPro" id="IPR010280">
    <property type="entry name" value="U5_MeTrfase_fam"/>
</dbReference>
<evidence type="ECO:0000256" key="1">
    <source>
        <dbReference type="ARBA" id="ARBA00022603"/>
    </source>
</evidence>
<evidence type="ECO:0000256" key="2">
    <source>
        <dbReference type="ARBA" id="ARBA00022679"/>
    </source>
</evidence>
<gene>
    <name evidence="7" type="primary">rlmD</name>
    <name evidence="7" type="ORF">KCG48_13495</name>
</gene>
<dbReference type="Proteomes" id="UP000675379">
    <property type="component" value="Unassembled WGS sequence"/>
</dbReference>
<dbReference type="InterPro" id="IPR030390">
    <property type="entry name" value="MeTrfase_TrmA_AS"/>
</dbReference>
<keyword evidence="8" id="KW-1185">Reference proteome</keyword>
<dbReference type="CDD" id="cd02440">
    <property type="entry name" value="AdoMet_MTases"/>
    <property type="match status" value="1"/>
</dbReference>
<accession>A0A941CR15</accession>
<name>A0A941CR15_9CLOT</name>
<feature type="binding site" evidence="4">
    <location>
        <position position="335"/>
    </location>
    <ligand>
        <name>S-adenosyl-L-methionine</name>
        <dbReference type="ChEBI" id="CHEBI:59789"/>
    </ligand>
</feature>
<feature type="binding site" evidence="4">
    <location>
        <position position="383"/>
    </location>
    <ligand>
        <name>S-adenosyl-L-methionine</name>
        <dbReference type="ChEBI" id="CHEBI:59789"/>
    </ligand>
</feature>
<dbReference type="AlphaFoldDB" id="A0A941CR15"/>
<organism evidence="7 8">
    <name type="scientific">Proteiniclasticum sediminis</name>
    <dbReference type="NCBI Taxonomy" id="2804028"/>
    <lineage>
        <taxon>Bacteria</taxon>
        <taxon>Bacillati</taxon>
        <taxon>Bacillota</taxon>
        <taxon>Clostridia</taxon>
        <taxon>Eubacteriales</taxon>
        <taxon>Clostridiaceae</taxon>
        <taxon>Proteiniclasticum</taxon>
    </lineage>
</organism>
<proteinExistence type="inferred from homology"/>
<evidence type="ECO:0000256" key="4">
    <source>
        <dbReference type="PROSITE-ProRule" id="PRU01024"/>
    </source>
</evidence>
<comment type="similarity">
    <text evidence="4">Belongs to the class I-like SAM-binding methyltransferase superfamily. RNA M5U methyltransferase family.</text>
</comment>
<reference evidence="7" key="1">
    <citation type="submission" date="2021-04" db="EMBL/GenBank/DDBJ databases">
        <title>Proteiniclasticum sedimins sp. nov., an obligate anaerobic bacterium isolated from anaerobic sludge.</title>
        <authorList>
            <person name="Liu J."/>
        </authorList>
    </citation>
    <scope>NUCLEOTIDE SEQUENCE</scope>
    <source>
        <strain evidence="7">BAD-10</strain>
    </source>
</reference>
<feature type="active site" evidence="5">
    <location>
        <position position="410"/>
    </location>
</feature>
<dbReference type="PROSITE" id="PS51687">
    <property type="entry name" value="SAM_MT_RNA_M5U"/>
    <property type="match status" value="1"/>
</dbReference>
<feature type="binding site" evidence="4">
    <location>
        <position position="285"/>
    </location>
    <ligand>
        <name>S-adenosyl-L-methionine</name>
        <dbReference type="ChEBI" id="CHEBI:59789"/>
    </ligand>
</feature>
<dbReference type="InterPro" id="IPR002792">
    <property type="entry name" value="TRAM_dom"/>
</dbReference>
<evidence type="ECO:0000256" key="5">
    <source>
        <dbReference type="PROSITE-ProRule" id="PRU10015"/>
    </source>
</evidence>
<feature type="domain" description="TRAM" evidence="6">
    <location>
        <begin position="1"/>
        <end position="59"/>
    </location>
</feature>
<dbReference type="Gene3D" id="2.40.50.140">
    <property type="entry name" value="Nucleic acid-binding proteins"/>
    <property type="match status" value="1"/>
</dbReference>
<dbReference type="SUPFAM" id="SSF50249">
    <property type="entry name" value="Nucleic acid-binding proteins"/>
    <property type="match status" value="1"/>
</dbReference>
<evidence type="ECO:0000313" key="8">
    <source>
        <dbReference type="Proteomes" id="UP000675379"/>
    </source>
</evidence>
<evidence type="ECO:0000313" key="7">
    <source>
        <dbReference type="EMBL" id="MBR0577325.1"/>
    </source>
</evidence>
<feature type="binding site" evidence="4">
    <location>
        <position position="314"/>
    </location>
    <ligand>
        <name>S-adenosyl-L-methionine</name>
        <dbReference type="ChEBI" id="CHEBI:59789"/>
    </ligand>
</feature>
<dbReference type="FunFam" id="2.40.50.1070:FF:000003">
    <property type="entry name" value="23S rRNA (Uracil-5-)-methyltransferase RumA"/>
    <property type="match status" value="1"/>
</dbReference>
<evidence type="ECO:0000259" key="6">
    <source>
        <dbReference type="PROSITE" id="PS50926"/>
    </source>
</evidence>
<dbReference type="PROSITE" id="PS01231">
    <property type="entry name" value="TRMA_2"/>
    <property type="match status" value="1"/>
</dbReference>
<dbReference type="Gene3D" id="2.40.50.1070">
    <property type="match status" value="1"/>
</dbReference>
<dbReference type="Gene3D" id="3.40.50.150">
    <property type="entry name" value="Vaccinia Virus protein VP39"/>
    <property type="match status" value="1"/>
</dbReference>
<dbReference type="FunFam" id="3.40.50.150:FF:000009">
    <property type="entry name" value="23S rRNA (Uracil(1939)-C(5))-methyltransferase RlmD"/>
    <property type="match status" value="1"/>
</dbReference>
<keyword evidence="2 4" id="KW-0808">Transferase</keyword>
<dbReference type="Pfam" id="PF01938">
    <property type="entry name" value="TRAM"/>
    <property type="match status" value="1"/>
</dbReference>
<dbReference type="FunFam" id="2.40.50.140:FF:000097">
    <property type="entry name" value="23S rRNA (uracil(1939)-C(5))-methyltransferase RlmD"/>
    <property type="match status" value="1"/>
</dbReference>
<dbReference type="GO" id="GO:0070475">
    <property type="term" value="P:rRNA base methylation"/>
    <property type="evidence" value="ECO:0007669"/>
    <property type="project" value="TreeGrafter"/>
</dbReference>
<dbReference type="InterPro" id="IPR029063">
    <property type="entry name" value="SAM-dependent_MTases_sf"/>
</dbReference>
<sequence>MMKKNAELTVEIVDQGHQGEGIGKVEGYPLFIEFALPGEKVRAKVLKANKNYGYAKMLERVESSPHRQEPPCPYYYRCGGCHLMHSDYEAQLDFKKKRVKDSLERIGKITHVTVEDTVPMEDPFRYRNKIQMPLGRVGGEFVAGFYARRSHRIIDMEACLVQHQQGDEVLAILRRWAEEFGISTYQKDEGVDPEGLLRHLMVRKGFRSGDLMVVLVSTKKEVPHVEELLERLKPLKGFSSLILNINSEDTNVVLGKENILLYGEDHITDHIGPFTFKVSPHSFFQVNPVQTEVMYNKALEYADLKGTETVFDAYCGAGTISLFLSQKAKKVYGVEIVPEAIADAKENARENHVDNVEFLVGKSEEVIAELIQQGIRADVMVVDPPRKGCEMKLLESIRDMAPEKVVYVSCDPGTLARDLGILESFGFRTEKVTPVDNFPMSYHVETVVLMSRVDK</sequence>
<dbReference type="Pfam" id="PF05958">
    <property type="entry name" value="tRNA_U5-meth_tr"/>
    <property type="match status" value="1"/>
</dbReference>
<dbReference type="PROSITE" id="PS01230">
    <property type="entry name" value="TRMA_1"/>
    <property type="match status" value="1"/>
</dbReference>
<protein>
    <submittedName>
        <fullName evidence="7">23S rRNA (Uracil(1939)-C(5))-methyltransferase RlmD</fullName>
        <ecNumber evidence="7">2.1.1.190</ecNumber>
    </submittedName>
</protein>
<dbReference type="PANTHER" id="PTHR11061:SF30">
    <property type="entry name" value="TRNA (URACIL(54)-C(5))-METHYLTRANSFERASE"/>
    <property type="match status" value="1"/>
</dbReference>
<dbReference type="SUPFAM" id="SSF53335">
    <property type="entry name" value="S-adenosyl-L-methionine-dependent methyltransferases"/>
    <property type="match status" value="1"/>
</dbReference>
<feature type="active site" description="Nucleophile" evidence="4">
    <location>
        <position position="410"/>
    </location>
</feature>
<dbReference type="EC" id="2.1.1.190" evidence="7"/>
<comment type="caution">
    <text evidence="7">The sequence shown here is derived from an EMBL/GenBank/DDBJ whole genome shotgun (WGS) entry which is preliminary data.</text>
</comment>
<evidence type="ECO:0000256" key="3">
    <source>
        <dbReference type="ARBA" id="ARBA00022691"/>
    </source>
</evidence>
<dbReference type="NCBIfam" id="TIGR00479">
    <property type="entry name" value="rumA"/>
    <property type="match status" value="1"/>
</dbReference>
<keyword evidence="1 4" id="KW-0489">Methyltransferase</keyword>